<dbReference type="AlphaFoldDB" id="A0A9P1BRR8"/>
<keyword evidence="2" id="KW-0472">Membrane</keyword>
<dbReference type="EMBL" id="CAMXCT020000400">
    <property type="protein sequence ID" value="CAL1131639.1"/>
    <property type="molecule type" value="Genomic_DNA"/>
</dbReference>
<dbReference type="SUPFAM" id="SSF56112">
    <property type="entry name" value="Protein kinase-like (PK-like)"/>
    <property type="match status" value="1"/>
</dbReference>
<evidence type="ECO:0000313" key="5">
    <source>
        <dbReference type="EMBL" id="CAL1131639.1"/>
    </source>
</evidence>
<evidence type="ECO:0000259" key="3">
    <source>
        <dbReference type="PROSITE" id="PS50011"/>
    </source>
</evidence>
<organism evidence="4">
    <name type="scientific">Cladocopium goreaui</name>
    <dbReference type="NCBI Taxonomy" id="2562237"/>
    <lineage>
        <taxon>Eukaryota</taxon>
        <taxon>Sar</taxon>
        <taxon>Alveolata</taxon>
        <taxon>Dinophyceae</taxon>
        <taxon>Suessiales</taxon>
        <taxon>Symbiodiniaceae</taxon>
        <taxon>Cladocopium</taxon>
    </lineage>
</organism>
<name>A0A9P1BRR8_9DINO</name>
<evidence type="ECO:0000256" key="1">
    <source>
        <dbReference type="SAM" id="MobiDB-lite"/>
    </source>
</evidence>
<evidence type="ECO:0000256" key="2">
    <source>
        <dbReference type="SAM" id="Phobius"/>
    </source>
</evidence>
<feature type="non-terminal residue" evidence="4">
    <location>
        <position position="1"/>
    </location>
</feature>
<protein>
    <recommendedName>
        <fullName evidence="3">Protein kinase domain-containing protein</fullName>
    </recommendedName>
</protein>
<dbReference type="Pfam" id="PF00069">
    <property type="entry name" value="Pkinase"/>
    <property type="match status" value="1"/>
</dbReference>
<evidence type="ECO:0000313" key="4">
    <source>
        <dbReference type="EMBL" id="CAI3978264.1"/>
    </source>
</evidence>
<gene>
    <name evidence="4" type="ORF">C1SCF055_LOCUS6331</name>
</gene>
<keyword evidence="2" id="KW-0812">Transmembrane</keyword>
<dbReference type="GO" id="GO:0005524">
    <property type="term" value="F:ATP binding"/>
    <property type="evidence" value="ECO:0007669"/>
    <property type="project" value="InterPro"/>
</dbReference>
<feature type="transmembrane region" description="Helical" evidence="2">
    <location>
        <begin position="241"/>
        <end position="264"/>
    </location>
</feature>
<reference evidence="4" key="1">
    <citation type="submission" date="2022-10" db="EMBL/GenBank/DDBJ databases">
        <authorList>
            <person name="Chen Y."/>
            <person name="Dougan E. K."/>
            <person name="Chan C."/>
            <person name="Rhodes N."/>
            <person name="Thang M."/>
        </authorList>
    </citation>
    <scope>NUCLEOTIDE SEQUENCE</scope>
</reference>
<feature type="compositionally biased region" description="Basic and acidic residues" evidence="1">
    <location>
        <begin position="585"/>
        <end position="607"/>
    </location>
</feature>
<keyword evidence="6" id="KW-1185">Reference proteome</keyword>
<comment type="caution">
    <text evidence="4">The sequence shown here is derived from an EMBL/GenBank/DDBJ whole genome shotgun (WGS) entry which is preliminary data.</text>
</comment>
<feature type="transmembrane region" description="Helical" evidence="2">
    <location>
        <begin position="284"/>
        <end position="305"/>
    </location>
</feature>
<feature type="non-terminal residue" evidence="4">
    <location>
        <position position="636"/>
    </location>
</feature>
<proteinExistence type="predicted"/>
<sequence length="636" mass="71177">CAKVMYLEVKVHERKMRGMNVREGHVQDVNEDVTAEAARGKGEPKQMQRQMHVKLSCEVNLFVKMQAKRCHGRVQKTSELLCTKEEPRNIFIARHRCIKGEDITDTAKRQPAARPAAGPAAAKLWCHCLRSMSTVCIQHVALELPQQRLHTMNNPARRVNFFGCGLFLWSLVFVHVHVEVVEQRPPMHWVSQLLKDASPANLQAALQEVHFNHLSNATGCGPKMLSDKWIVVRQGCVRRKLAMLGFVVFGLCLATQLTFVKLHLSNSPPRTIAIHFELPVPRSIWDASAVLLMVLSLAVLLLAAFCHGSLGPLTTVACDRDRTERDLELRLRGRCLPLEEHPDVNIVTKETYLDSEDEELFKEVAVGLLIPSSPYLGFATTIERAPRLISACLPFTARGYWEQGLTFVQQKDLATGMALAILHLHYLSLVHCGIKPDNFLVDAEGTVFVIDFGSVSREGDVPPMMCNSYRPPDENVSRAWDIYSLGAHVYKHERHVAILHGMPPFCLVQCPVMRKYQSLQSLLAVSCSKVDFDIAQLWASTLVPRFCYSLSVADAGRYYGSAVLLPKRSALRPLAPVVSSAVNTGKDKADGKDEKGSMEEKTEAEKEQEQEETEERQGSKSHGWPRTWLIDVDIGG</sequence>
<feature type="domain" description="Protein kinase" evidence="3">
    <location>
        <begin position="238"/>
        <end position="629"/>
    </location>
</feature>
<dbReference type="InterPro" id="IPR000719">
    <property type="entry name" value="Prot_kinase_dom"/>
</dbReference>
<feature type="region of interest" description="Disordered" evidence="1">
    <location>
        <begin position="582"/>
        <end position="636"/>
    </location>
</feature>
<dbReference type="Gene3D" id="1.10.510.10">
    <property type="entry name" value="Transferase(Phosphotransferase) domain 1"/>
    <property type="match status" value="1"/>
</dbReference>
<dbReference type="GO" id="GO:0004672">
    <property type="term" value="F:protein kinase activity"/>
    <property type="evidence" value="ECO:0007669"/>
    <property type="project" value="InterPro"/>
</dbReference>
<evidence type="ECO:0000313" key="6">
    <source>
        <dbReference type="Proteomes" id="UP001152797"/>
    </source>
</evidence>
<dbReference type="EMBL" id="CAMXCT010000400">
    <property type="protein sequence ID" value="CAI3978264.1"/>
    <property type="molecule type" value="Genomic_DNA"/>
</dbReference>
<keyword evidence="2" id="KW-1133">Transmembrane helix</keyword>
<dbReference type="Proteomes" id="UP001152797">
    <property type="component" value="Unassembled WGS sequence"/>
</dbReference>
<dbReference type="EMBL" id="CAMXCT030000400">
    <property type="protein sequence ID" value="CAL4765576.1"/>
    <property type="molecule type" value="Genomic_DNA"/>
</dbReference>
<reference evidence="5" key="2">
    <citation type="submission" date="2024-04" db="EMBL/GenBank/DDBJ databases">
        <authorList>
            <person name="Chen Y."/>
            <person name="Shah S."/>
            <person name="Dougan E. K."/>
            <person name="Thang M."/>
            <person name="Chan C."/>
        </authorList>
    </citation>
    <scope>NUCLEOTIDE SEQUENCE [LARGE SCALE GENOMIC DNA]</scope>
</reference>
<dbReference type="OrthoDB" id="1668230at2759"/>
<dbReference type="InterPro" id="IPR011009">
    <property type="entry name" value="Kinase-like_dom_sf"/>
</dbReference>
<accession>A0A9P1BRR8</accession>
<dbReference type="PROSITE" id="PS50011">
    <property type="entry name" value="PROTEIN_KINASE_DOM"/>
    <property type="match status" value="1"/>
</dbReference>